<dbReference type="STRING" id="260552.Mag101_06655"/>
<dbReference type="AlphaFoldDB" id="A0A1Q2M3W9"/>
<proteinExistence type="predicted"/>
<organism evidence="1 2">
    <name type="scientific">Microbulbifer agarilyticus</name>
    <dbReference type="NCBI Taxonomy" id="260552"/>
    <lineage>
        <taxon>Bacteria</taxon>
        <taxon>Pseudomonadati</taxon>
        <taxon>Pseudomonadota</taxon>
        <taxon>Gammaproteobacteria</taxon>
        <taxon>Cellvibrionales</taxon>
        <taxon>Microbulbiferaceae</taxon>
        <taxon>Microbulbifer</taxon>
    </lineage>
</organism>
<sequence>MVLERMESFVTFGLLMCMRYGSITAIHVVRESTGTRILNGGCINALLIRRRSLNVKALWLTMLTQKVVKYSVRWERIGTLWCVLVLNCRSRKAVRTLLVTRLISSVVISIKRRKFLRLLVNFLWRFSGFITVLVIKRKVEQGIVLMRIQRLKL</sequence>
<dbReference type="KEGG" id="maga:Mag101_06655"/>
<gene>
    <name evidence="1" type="ORF">Mag101_06655</name>
</gene>
<dbReference type="EMBL" id="CP019650">
    <property type="protein sequence ID" value="AQQ67349.1"/>
    <property type="molecule type" value="Genomic_DNA"/>
</dbReference>
<reference evidence="1" key="1">
    <citation type="submission" date="2017-02" db="EMBL/GenBank/DDBJ databases">
        <title>Genome of Microbulbifer agarilyticus GP101.</title>
        <authorList>
            <person name="Jung J."/>
            <person name="Bae S.S."/>
            <person name="Baek K."/>
        </authorList>
    </citation>
    <scope>NUCLEOTIDE SEQUENCE [LARGE SCALE GENOMIC DNA]</scope>
    <source>
        <strain evidence="1">GP101</strain>
    </source>
</reference>
<keyword evidence="2" id="KW-1185">Reference proteome</keyword>
<name>A0A1Q2M3W9_9GAMM</name>
<evidence type="ECO:0000313" key="1">
    <source>
        <dbReference type="EMBL" id="AQQ67349.1"/>
    </source>
</evidence>
<protein>
    <submittedName>
        <fullName evidence="1">Uncharacterized protein</fullName>
    </submittedName>
</protein>
<dbReference type="Proteomes" id="UP000188219">
    <property type="component" value="Chromosome"/>
</dbReference>
<accession>A0A1Q2M3W9</accession>
<evidence type="ECO:0000313" key="2">
    <source>
        <dbReference type="Proteomes" id="UP000188219"/>
    </source>
</evidence>